<dbReference type="Proteomes" id="UP000539473">
    <property type="component" value="Unassembled WGS sequence"/>
</dbReference>
<dbReference type="EMBL" id="JACHFK010000010">
    <property type="protein sequence ID" value="MBB5378085.1"/>
    <property type="molecule type" value="Genomic_DNA"/>
</dbReference>
<protein>
    <submittedName>
        <fullName evidence="3">Uncharacterized protein</fullName>
    </submittedName>
</protein>
<name>A0A7W8KH92_9DEIO</name>
<reference evidence="2" key="1">
    <citation type="journal article" date="2014" name="Int. J. Syst. Evol. Microbiol.">
        <title>Complete genome of a new Firmicutes species belonging to the dominant human colonic microbiota ('Ruminococcus bicirculans') reveals two chromosomes and a selective capacity to utilize plant glucans.</title>
        <authorList>
            <consortium name="NISC Comparative Sequencing Program"/>
            <person name="Wegmann U."/>
            <person name="Louis P."/>
            <person name="Goesmann A."/>
            <person name="Henrissat B."/>
            <person name="Duncan S.H."/>
            <person name="Flint H.J."/>
        </authorList>
    </citation>
    <scope>NUCLEOTIDE SEQUENCE</scope>
    <source>
        <strain evidence="2">CGMCC 1.18437</strain>
    </source>
</reference>
<dbReference type="Proteomes" id="UP000619376">
    <property type="component" value="Unassembled WGS sequence"/>
</dbReference>
<gene>
    <name evidence="2" type="ORF">GCM10017781_33270</name>
    <name evidence="3" type="ORF">HNQ07_003586</name>
</gene>
<proteinExistence type="predicted"/>
<evidence type="ECO:0000313" key="5">
    <source>
        <dbReference type="Proteomes" id="UP000619376"/>
    </source>
</evidence>
<keyword evidence="5" id="KW-1185">Reference proteome</keyword>
<feature type="compositionally biased region" description="Basic and acidic residues" evidence="1">
    <location>
        <begin position="1"/>
        <end position="13"/>
    </location>
</feature>
<dbReference type="RefSeq" id="WP_184114210.1">
    <property type="nucleotide sequence ID" value="NZ_BNAJ01000009.1"/>
</dbReference>
<sequence length="144" mass="15807">MTKSSHDRIKAAPDLDGQDVAPELEPLGAPLNREEDQPSGALEPTYTRRIEVRLAMPAPQVRYEKGKPVRDPAPDMDRIIAAIRPVLERQIVDHHGSHTELLITASRVPGIRVNGNFGEKASAVQSRVQGWVDQAFEGLSDLDG</sequence>
<evidence type="ECO:0000313" key="4">
    <source>
        <dbReference type="Proteomes" id="UP000539473"/>
    </source>
</evidence>
<evidence type="ECO:0000313" key="3">
    <source>
        <dbReference type="EMBL" id="MBB5378085.1"/>
    </source>
</evidence>
<accession>A0A7W8KH92</accession>
<dbReference type="AlphaFoldDB" id="A0A7W8KH92"/>
<feature type="region of interest" description="Disordered" evidence="1">
    <location>
        <begin position="1"/>
        <end position="44"/>
    </location>
</feature>
<evidence type="ECO:0000256" key="1">
    <source>
        <dbReference type="SAM" id="MobiDB-lite"/>
    </source>
</evidence>
<organism evidence="3 4">
    <name type="scientific">Deinococcus metalli</name>
    <dbReference type="NCBI Taxonomy" id="1141878"/>
    <lineage>
        <taxon>Bacteria</taxon>
        <taxon>Thermotogati</taxon>
        <taxon>Deinococcota</taxon>
        <taxon>Deinococci</taxon>
        <taxon>Deinococcales</taxon>
        <taxon>Deinococcaceae</taxon>
        <taxon>Deinococcus</taxon>
    </lineage>
</organism>
<reference evidence="5" key="2">
    <citation type="journal article" date="2019" name="Int. J. Syst. Evol. Microbiol.">
        <title>The Global Catalogue of Microorganisms (GCM) 10K type strain sequencing project: providing services to taxonomists for standard genome sequencing and annotation.</title>
        <authorList>
            <consortium name="The Broad Institute Genomics Platform"/>
            <consortium name="The Broad Institute Genome Sequencing Center for Infectious Disease"/>
            <person name="Wu L."/>
            <person name="Ma J."/>
        </authorList>
    </citation>
    <scope>NUCLEOTIDE SEQUENCE [LARGE SCALE GENOMIC DNA]</scope>
    <source>
        <strain evidence="5">CGMCC 1.18437</strain>
    </source>
</reference>
<dbReference type="EMBL" id="BNAJ01000009">
    <property type="protein sequence ID" value="GHF54307.1"/>
    <property type="molecule type" value="Genomic_DNA"/>
</dbReference>
<comment type="caution">
    <text evidence="3">The sequence shown here is derived from an EMBL/GenBank/DDBJ whole genome shotgun (WGS) entry which is preliminary data.</text>
</comment>
<reference evidence="2" key="4">
    <citation type="submission" date="2024-05" db="EMBL/GenBank/DDBJ databases">
        <authorList>
            <person name="Sun Q."/>
            <person name="Zhou Y."/>
        </authorList>
    </citation>
    <scope>NUCLEOTIDE SEQUENCE</scope>
    <source>
        <strain evidence="2">CGMCC 1.18437</strain>
    </source>
</reference>
<evidence type="ECO:0000313" key="2">
    <source>
        <dbReference type="EMBL" id="GHF54307.1"/>
    </source>
</evidence>
<reference evidence="3 4" key="3">
    <citation type="submission" date="2020-08" db="EMBL/GenBank/DDBJ databases">
        <title>Genomic Encyclopedia of Type Strains, Phase IV (KMG-IV): sequencing the most valuable type-strain genomes for metagenomic binning, comparative biology and taxonomic classification.</title>
        <authorList>
            <person name="Goeker M."/>
        </authorList>
    </citation>
    <scope>NUCLEOTIDE SEQUENCE [LARGE SCALE GENOMIC DNA]</scope>
    <source>
        <strain evidence="3 4">DSM 27521</strain>
    </source>
</reference>